<evidence type="ECO:0000313" key="3">
    <source>
        <dbReference type="EMBL" id="MBA6140989.1"/>
    </source>
</evidence>
<reference evidence="5" key="2">
    <citation type="submission" date="2023-02" db="EMBL/GenBank/DDBJ databases">
        <title>tmexCD-toprJ-like cluster.</title>
        <authorList>
            <person name="Gao X."/>
            <person name="Wang C."/>
            <person name="Liu J."/>
        </authorList>
    </citation>
    <scope>NUCLEOTIDE SEQUENCE</scope>
    <source>
        <strain evidence="5">GDW21C697WI</strain>
    </source>
</reference>
<dbReference type="AlphaFoldDB" id="A0A7W2PR19"/>
<dbReference type="GeneID" id="72419713"/>
<keyword evidence="10" id="KW-1185">Reference proteome</keyword>
<dbReference type="Proteomes" id="UP001375228">
    <property type="component" value="Chromosome"/>
</dbReference>
<accession>A0A7W2PR19</accession>
<dbReference type="Proteomes" id="UP001217631">
    <property type="component" value="Chromosome"/>
</dbReference>
<name>A0A7W2PR19_9PSED</name>
<sequence length="75" mass="7636">MAELLASGFSIGVFAVGMQLLALVAVYGACTARQVRGYAVAFGLGCCVLIAMVVLDPLALGRWPIEGVAAMAMCG</sequence>
<dbReference type="EMBL" id="CP118677">
    <property type="protein sequence ID" value="WEA18959.1"/>
    <property type="molecule type" value="Genomic_DNA"/>
</dbReference>
<keyword evidence="1" id="KW-0812">Transmembrane</keyword>
<feature type="transmembrane region" description="Helical" evidence="1">
    <location>
        <begin position="6"/>
        <end position="30"/>
    </location>
</feature>
<dbReference type="EMBL" id="JACGCZ010000001">
    <property type="protein sequence ID" value="MBA6140989.1"/>
    <property type="molecule type" value="Genomic_DNA"/>
</dbReference>
<evidence type="ECO:0000313" key="10">
    <source>
        <dbReference type="Proteomes" id="UP001375228"/>
    </source>
</evidence>
<keyword evidence="1" id="KW-1133">Transmembrane helix</keyword>
<dbReference type="EMBL" id="CP146691">
    <property type="protein sequence ID" value="WWY19349.1"/>
    <property type="molecule type" value="Genomic_DNA"/>
</dbReference>
<evidence type="ECO:0000313" key="2">
    <source>
        <dbReference type="EMBL" id="MBA6057695.1"/>
    </source>
</evidence>
<evidence type="ECO:0000313" key="7">
    <source>
        <dbReference type="Proteomes" id="UP000556620"/>
    </source>
</evidence>
<protein>
    <submittedName>
        <fullName evidence="2">Uncharacterized protein</fullName>
    </submittedName>
</protein>
<dbReference type="Proteomes" id="UP000577346">
    <property type="component" value="Unassembled WGS sequence"/>
</dbReference>
<organism evidence="2 7">
    <name type="scientific">Pseudomonas juntendi</name>
    <dbReference type="NCBI Taxonomy" id="2666183"/>
    <lineage>
        <taxon>Bacteria</taxon>
        <taxon>Pseudomonadati</taxon>
        <taxon>Pseudomonadota</taxon>
        <taxon>Gammaproteobacteria</taxon>
        <taxon>Pseudomonadales</taxon>
        <taxon>Pseudomonadaceae</taxon>
        <taxon>Pseudomonas</taxon>
    </lineage>
</organism>
<dbReference type="RefSeq" id="WP_029887440.1">
    <property type="nucleotide sequence ID" value="NZ_BQHP01000001.1"/>
</dbReference>
<dbReference type="EMBL" id="JACGCU010000001">
    <property type="protein sequence ID" value="MBA6057695.1"/>
    <property type="molecule type" value="Genomic_DNA"/>
</dbReference>
<reference evidence="7 8" key="1">
    <citation type="submission" date="2020-07" db="EMBL/GenBank/DDBJ databases">
        <title>Diversity of carbapenemase encoding genes among Pseudomonas putida group clinical isolates in a tertiary Brazilian hospital.</title>
        <authorList>
            <person name="Alberto-Lei F."/>
            <person name="Nodari C.S."/>
            <person name="Streling A.P."/>
            <person name="Paulino J.T."/>
            <person name="Bessa-Neto F.O."/>
            <person name="Cayo R."/>
            <person name="Gales A.C."/>
        </authorList>
    </citation>
    <scope>NUCLEOTIDE SEQUENCE [LARGE SCALE GENOMIC DNA]</scope>
    <source>
        <strain evidence="4 8">11213</strain>
        <strain evidence="3 9">12273</strain>
        <strain evidence="2 7">14535</strain>
    </source>
</reference>
<evidence type="ECO:0000313" key="4">
    <source>
        <dbReference type="EMBL" id="MBA6146643.1"/>
    </source>
</evidence>
<evidence type="ECO:0000256" key="1">
    <source>
        <dbReference type="SAM" id="Phobius"/>
    </source>
</evidence>
<evidence type="ECO:0000313" key="6">
    <source>
        <dbReference type="EMBL" id="WWY19349.1"/>
    </source>
</evidence>
<dbReference type="EMBL" id="JACGDA010000004">
    <property type="protein sequence ID" value="MBA6146643.1"/>
    <property type="molecule type" value="Genomic_DNA"/>
</dbReference>
<dbReference type="Proteomes" id="UP000590738">
    <property type="component" value="Unassembled WGS sequence"/>
</dbReference>
<gene>
    <name evidence="3" type="ORF">H4B97_00620</name>
    <name evidence="4" type="ORF">H4C15_03835</name>
    <name evidence="2" type="ORF">H4C44_00695</name>
    <name evidence="5" type="ORF">PWA60_16830</name>
    <name evidence="6" type="ORF">V9385_16970</name>
</gene>
<evidence type="ECO:0000313" key="8">
    <source>
        <dbReference type="Proteomes" id="UP000577346"/>
    </source>
</evidence>
<evidence type="ECO:0000313" key="5">
    <source>
        <dbReference type="EMBL" id="WEA18959.1"/>
    </source>
</evidence>
<dbReference type="Proteomes" id="UP000556620">
    <property type="component" value="Unassembled WGS sequence"/>
</dbReference>
<proteinExistence type="predicted"/>
<feature type="transmembrane region" description="Helical" evidence="1">
    <location>
        <begin position="37"/>
        <end position="55"/>
    </location>
</feature>
<evidence type="ECO:0000313" key="9">
    <source>
        <dbReference type="Proteomes" id="UP000590738"/>
    </source>
</evidence>
<reference evidence="6 10" key="3">
    <citation type="submission" date="2024-03" db="EMBL/GenBank/DDBJ databases">
        <title>Pseudomonas juntendi.</title>
        <authorList>
            <person name="Liu Y."/>
        </authorList>
    </citation>
    <scope>NUCLEOTIDE SEQUENCE [LARGE SCALE GENOMIC DNA]</scope>
    <source>
        <strain evidence="6 10">L4046hy</strain>
    </source>
</reference>
<keyword evidence="1" id="KW-0472">Membrane</keyword>